<dbReference type="SUPFAM" id="SSF52833">
    <property type="entry name" value="Thioredoxin-like"/>
    <property type="match status" value="1"/>
</dbReference>
<feature type="domain" description="GST C-terminal" evidence="3">
    <location>
        <begin position="593"/>
        <end position="717"/>
    </location>
</feature>
<dbReference type="InterPro" id="IPR036282">
    <property type="entry name" value="Glutathione-S-Trfase_C_sf"/>
</dbReference>
<dbReference type="OrthoDB" id="2921613at2759"/>
<dbReference type="GO" id="GO:0005737">
    <property type="term" value="C:cytoplasm"/>
    <property type="evidence" value="ECO:0007669"/>
    <property type="project" value="TreeGrafter"/>
</dbReference>
<dbReference type="CDD" id="cd00570">
    <property type="entry name" value="GST_N_family"/>
    <property type="match status" value="1"/>
</dbReference>
<dbReference type="STRING" id="231916.A0A409WNB0"/>
<dbReference type="InterPro" id="IPR040079">
    <property type="entry name" value="Glutathione_S-Trfase"/>
</dbReference>
<gene>
    <name evidence="4" type="ORF">CVT26_004402</name>
</gene>
<feature type="region of interest" description="Disordered" evidence="1">
    <location>
        <begin position="56"/>
        <end position="155"/>
    </location>
</feature>
<dbReference type="InterPro" id="IPR050983">
    <property type="entry name" value="GST_Omega/HSP26"/>
</dbReference>
<evidence type="ECO:0000313" key="5">
    <source>
        <dbReference type="Proteomes" id="UP000284706"/>
    </source>
</evidence>
<proteinExistence type="predicted"/>
<name>A0A409WNB0_9AGAR</name>
<organism evidence="4 5">
    <name type="scientific">Gymnopilus dilepis</name>
    <dbReference type="NCBI Taxonomy" id="231916"/>
    <lineage>
        <taxon>Eukaryota</taxon>
        <taxon>Fungi</taxon>
        <taxon>Dikarya</taxon>
        <taxon>Basidiomycota</taxon>
        <taxon>Agaricomycotina</taxon>
        <taxon>Agaricomycetes</taxon>
        <taxon>Agaricomycetidae</taxon>
        <taxon>Agaricales</taxon>
        <taxon>Agaricineae</taxon>
        <taxon>Hymenogastraceae</taxon>
        <taxon>Gymnopilus</taxon>
    </lineage>
</organism>
<accession>A0A409WNB0</accession>
<dbReference type="PROSITE" id="PS50404">
    <property type="entry name" value="GST_NTER"/>
    <property type="match status" value="1"/>
</dbReference>
<feature type="region of interest" description="Disordered" evidence="1">
    <location>
        <begin position="206"/>
        <end position="245"/>
    </location>
</feature>
<comment type="caution">
    <text evidence="4">The sequence shown here is derived from an EMBL/GenBank/DDBJ whole genome shotgun (WGS) entry which is preliminary data.</text>
</comment>
<protein>
    <recommendedName>
        <fullName evidence="6">GST N-terminal domain-containing protein</fullName>
    </recommendedName>
</protein>
<feature type="domain" description="GST N-terminal" evidence="2">
    <location>
        <begin position="508"/>
        <end position="586"/>
    </location>
</feature>
<dbReference type="AlphaFoldDB" id="A0A409WNB0"/>
<dbReference type="SFLD" id="SFLDS00019">
    <property type="entry name" value="Glutathione_Transferase_(cytos"/>
    <property type="match status" value="1"/>
</dbReference>
<dbReference type="PANTHER" id="PTHR43968">
    <property type="match status" value="1"/>
</dbReference>
<dbReference type="SFLD" id="SFLDG00358">
    <property type="entry name" value="Main_(cytGST)"/>
    <property type="match status" value="1"/>
</dbReference>
<dbReference type="Proteomes" id="UP000284706">
    <property type="component" value="Unassembled WGS sequence"/>
</dbReference>
<dbReference type="SUPFAM" id="SSF47616">
    <property type="entry name" value="GST C-terminal domain-like"/>
    <property type="match status" value="1"/>
</dbReference>
<dbReference type="Gene3D" id="1.20.1050.10">
    <property type="match status" value="1"/>
</dbReference>
<dbReference type="PROSITE" id="PS50405">
    <property type="entry name" value="GST_CTER"/>
    <property type="match status" value="1"/>
</dbReference>
<evidence type="ECO:0000259" key="2">
    <source>
        <dbReference type="PROSITE" id="PS50404"/>
    </source>
</evidence>
<sequence>MLDRSQEDVSPSRPSSRLSFNRTILSTSPPKASPDQNTLQWSHSLFQNVGISDLRLHSTKPQSPTKAGMVGPPPPGCHVENVTNEALFPSRDHNSTSSDCGKGSNAFARSQVVPRKSPKSSAPSVSRLCFPFVTTSSPRRSKPPPSPPPPRHKYSCFPTLMSPVSPGRPAPRHQRHNYRQHGYSRLALVQVKWFWSLREEELQGHDLQARSTAAEGEAPPDGNVPLSPPIRPSSTGSGNSPISNPLDVATVHPRFGDLKALRDPYCMRVDEYFINLPPWTIRKIIWMFDLLQASQKRFPPQIAWEEDILDAEYESELESSSASTTYGDDSDTTLVESESEADLVQMSTSTSKTQSQAKIDNDARYAGPSSIDFSALRTILENGNWRQPKKYYSSKSHFVVNTKPSRWATNWDQRWAILTELSRLNQDRADNSSNLKSSYFRPSTSTKSDMSGRRFFLAANTPDSDDEDAYSSSLESLFQNAMGIPDEQIFPHATAEAEETVAKHQEPQDLIFYAGWFCPFVHRAWISLEEKGIPYQYKEVNPYKKEPHFLAINPKGLVPAVEYKGKALYESLILCEFFEDAFPNHKPHLLPQDPVDRAIARMWLDHITKTFVPSFHRLLQAQEPDKQAEALQDVYQSLRKFTDNIQGPYFFGEEFGLVDIALAPWIVRDWVIEEHRGYKRIDVSPKWKEYAERVEKRDTVVRTTSLREHQIEIYGRYLRDEAQSEAAKAIRAGRVIP</sequence>
<feature type="compositionally biased region" description="Polar residues" evidence="1">
    <location>
        <begin position="232"/>
        <end position="243"/>
    </location>
</feature>
<evidence type="ECO:0000259" key="3">
    <source>
        <dbReference type="PROSITE" id="PS50405"/>
    </source>
</evidence>
<dbReference type="EMBL" id="NHYE01004976">
    <property type="protein sequence ID" value="PPQ79998.1"/>
    <property type="molecule type" value="Genomic_DNA"/>
</dbReference>
<dbReference type="Pfam" id="PF13409">
    <property type="entry name" value="GST_N_2"/>
    <property type="match status" value="1"/>
</dbReference>
<feature type="compositionally biased region" description="Polar residues" evidence="1">
    <location>
        <begin position="8"/>
        <end position="39"/>
    </location>
</feature>
<dbReference type="InterPro" id="IPR036249">
    <property type="entry name" value="Thioredoxin-like_sf"/>
</dbReference>
<dbReference type="InParanoid" id="A0A409WNB0"/>
<evidence type="ECO:0000256" key="1">
    <source>
        <dbReference type="SAM" id="MobiDB-lite"/>
    </source>
</evidence>
<dbReference type="InterPro" id="IPR010987">
    <property type="entry name" value="Glutathione-S-Trfase_C-like"/>
</dbReference>
<keyword evidence="5" id="KW-1185">Reference proteome</keyword>
<dbReference type="PANTHER" id="PTHR43968:SF6">
    <property type="entry name" value="GLUTATHIONE S-TRANSFERASE OMEGA"/>
    <property type="match status" value="1"/>
</dbReference>
<feature type="region of interest" description="Disordered" evidence="1">
    <location>
        <begin position="1"/>
        <end position="39"/>
    </location>
</feature>
<evidence type="ECO:0008006" key="6">
    <source>
        <dbReference type="Google" id="ProtNLM"/>
    </source>
</evidence>
<dbReference type="Pfam" id="PF13410">
    <property type="entry name" value="GST_C_2"/>
    <property type="match status" value="1"/>
</dbReference>
<dbReference type="Gene3D" id="3.40.30.10">
    <property type="entry name" value="Glutaredoxin"/>
    <property type="match status" value="1"/>
</dbReference>
<dbReference type="InterPro" id="IPR004045">
    <property type="entry name" value="Glutathione_S-Trfase_N"/>
</dbReference>
<feature type="compositionally biased region" description="Low complexity" evidence="1">
    <location>
        <begin position="345"/>
        <end position="356"/>
    </location>
</feature>
<evidence type="ECO:0000313" key="4">
    <source>
        <dbReference type="EMBL" id="PPQ79998.1"/>
    </source>
</evidence>
<feature type="region of interest" description="Disordered" evidence="1">
    <location>
        <begin position="319"/>
        <end position="361"/>
    </location>
</feature>
<reference evidence="4 5" key="1">
    <citation type="journal article" date="2018" name="Evol. Lett.">
        <title>Horizontal gene cluster transfer increased hallucinogenic mushroom diversity.</title>
        <authorList>
            <person name="Reynolds H.T."/>
            <person name="Vijayakumar V."/>
            <person name="Gluck-Thaler E."/>
            <person name="Korotkin H.B."/>
            <person name="Matheny P.B."/>
            <person name="Slot J.C."/>
        </authorList>
    </citation>
    <scope>NUCLEOTIDE SEQUENCE [LARGE SCALE GENOMIC DNA]</scope>
    <source>
        <strain evidence="4 5">SRW20</strain>
    </source>
</reference>